<dbReference type="Pfam" id="PF02627">
    <property type="entry name" value="CMD"/>
    <property type="match status" value="1"/>
</dbReference>
<dbReference type="EMBL" id="JACKSJ010000098">
    <property type="protein sequence ID" value="MCV7170837.1"/>
    <property type="molecule type" value="Genomic_DNA"/>
</dbReference>
<reference evidence="2" key="2">
    <citation type="journal article" date="2022" name="BMC Genomics">
        <title>Comparative genome analysis of mycobacteria focusing on tRNA and non-coding RNA.</title>
        <authorList>
            <person name="Behra P.R.K."/>
            <person name="Pettersson B.M.F."/>
            <person name="Ramesh M."/>
            <person name="Das S."/>
            <person name="Dasgupta S."/>
            <person name="Kirsebom L.A."/>
        </authorList>
    </citation>
    <scope>NUCLEOTIDE SEQUENCE</scope>
    <source>
        <strain evidence="2">DSM 44615</strain>
    </source>
</reference>
<proteinExistence type="predicted"/>
<evidence type="ECO:0000313" key="3">
    <source>
        <dbReference type="Proteomes" id="UP001140293"/>
    </source>
</evidence>
<dbReference type="InterPro" id="IPR029032">
    <property type="entry name" value="AhpD-like"/>
</dbReference>
<reference evidence="2" key="1">
    <citation type="submission" date="2020-07" db="EMBL/GenBank/DDBJ databases">
        <authorList>
            <person name="Pettersson B.M.F."/>
            <person name="Behra P.R.K."/>
            <person name="Ramesh M."/>
            <person name="Das S."/>
            <person name="Dasgupta S."/>
            <person name="Kirsebom L.A."/>
        </authorList>
    </citation>
    <scope>NUCLEOTIDE SEQUENCE</scope>
    <source>
        <strain evidence="2">DSM 44615</strain>
    </source>
</reference>
<name>A0A9X3BWV7_9MYCO</name>
<accession>A0A9X3BWV7</accession>
<dbReference type="RefSeq" id="WP_264013024.1">
    <property type="nucleotide sequence ID" value="NZ_JACKSJ010000098.1"/>
</dbReference>
<gene>
    <name evidence="2" type="ORF">H7I41_13035</name>
</gene>
<feature type="domain" description="Carboxymuconolactone decarboxylase-like" evidence="1">
    <location>
        <begin position="13"/>
        <end position="98"/>
    </location>
</feature>
<comment type="caution">
    <text evidence="2">The sequence shown here is derived from an EMBL/GenBank/DDBJ whole genome shotgun (WGS) entry which is preliminary data.</text>
</comment>
<evidence type="ECO:0000259" key="1">
    <source>
        <dbReference type="Pfam" id="PF02627"/>
    </source>
</evidence>
<dbReference type="Gene3D" id="1.20.1290.10">
    <property type="entry name" value="AhpD-like"/>
    <property type="match status" value="1"/>
</dbReference>
<organism evidence="2 3">
    <name type="scientific">[Mycobacterium] manitobense</name>
    <dbReference type="NCBI Taxonomy" id="190147"/>
    <lineage>
        <taxon>Bacteria</taxon>
        <taxon>Bacillati</taxon>
        <taxon>Actinomycetota</taxon>
        <taxon>Actinomycetes</taxon>
        <taxon>Mycobacteriales</taxon>
        <taxon>Mycobacteriaceae</taxon>
        <taxon>Mycolicibacterium</taxon>
    </lineage>
</organism>
<dbReference type="InterPro" id="IPR003779">
    <property type="entry name" value="CMD-like"/>
</dbReference>
<dbReference type="GO" id="GO:0051920">
    <property type="term" value="F:peroxiredoxin activity"/>
    <property type="evidence" value="ECO:0007669"/>
    <property type="project" value="InterPro"/>
</dbReference>
<dbReference type="Proteomes" id="UP001140293">
    <property type="component" value="Unassembled WGS sequence"/>
</dbReference>
<keyword evidence="3" id="KW-1185">Reference proteome</keyword>
<protein>
    <submittedName>
        <fullName evidence="2">Carboxymuconolactone decarboxylase family protein</fullName>
    </submittedName>
</protein>
<dbReference type="SUPFAM" id="SSF69118">
    <property type="entry name" value="AhpD-like"/>
    <property type="match status" value="1"/>
</dbReference>
<dbReference type="InterPro" id="IPR004675">
    <property type="entry name" value="AhpD_core"/>
</dbReference>
<dbReference type="NCBIfam" id="TIGR00778">
    <property type="entry name" value="ahpD_dom"/>
    <property type="match status" value="1"/>
</dbReference>
<evidence type="ECO:0000313" key="2">
    <source>
        <dbReference type="EMBL" id="MCV7170837.1"/>
    </source>
</evidence>
<dbReference type="PANTHER" id="PTHR35446:SF2">
    <property type="entry name" value="CARBOXYMUCONOLACTONE DECARBOXYLASE-LIKE DOMAIN-CONTAINING PROTEIN"/>
    <property type="match status" value="1"/>
</dbReference>
<dbReference type="PANTHER" id="PTHR35446">
    <property type="entry name" value="SI:CH211-175M2.5"/>
    <property type="match status" value="1"/>
</dbReference>
<sequence length="152" mass="16678">MDTAHLHIDKQTPEAYKALIGVATSVTSAAKDAGMSRGLIELINVRVSQINGCPSCLEVHVRRASGAGVSVKQLATLSVWRDTELFDDRERAALRLAEITTTLPDHDTAEREYARAREVLDDDELSAVIWVATAMNAFNRVSILSRHPVKPD</sequence>
<dbReference type="AlphaFoldDB" id="A0A9X3BWV7"/>